<evidence type="ECO:0000313" key="1">
    <source>
        <dbReference type="EMBL" id="KAJ7618603.1"/>
    </source>
</evidence>
<dbReference type="EMBL" id="JARKIF010000019">
    <property type="protein sequence ID" value="KAJ7618603.1"/>
    <property type="molecule type" value="Genomic_DNA"/>
</dbReference>
<dbReference type="AlphaFoldDB" id="A0AAD7FGF2"/>
<evidence type="ECO:0000313" key="2">
    <source>
        <dbReference type="Proteomes" id="UP001221142"/>
    </source>
</evidence>
<gene>
    <name evidence="1" type="ORF">FB45DRAFT_1063232</name>
</gene>
<proteinExistence type="predicted"/>
<name>A0AAD7FGF2_9AGAR</name>
<dbReference type="Proteomes" id="UP001221142">
    <property type="component" value="Unassembled WGS sequence"/>
</dbReference>
<comment type="caution">
    <text evidence="1">The sequence shown here is derived from an EMBL/GenBank/DDBJ whole genome shotgun (WGS) entry which is preliminary data.</text>
</comment>
<sequence>MPSKSRAKNSASEDSASARKAFNFTQLLVVARLARCTEALTREVARVLGIPDCNTKKGLKSCHESFEKISSTLDSVFAESRKYTANQELADVVSAAVLAIYVRMGEDNILRKRVFSETQFIDKSTELLRCSTAGQLVMGILSDATHIPDTEILIKISRCASTILDSTELHLDHQIYVENAVCVLTHVTTAALGSDPDPELFAAFPRILRFLLDAIGLPHSTPRSFGHFLLFVYQNSAEHAAIFLSIPDTVDFLVACTKCADFYTRVTAQRSLTLLCSHLEAEGKDIHPERKPGTALIEQVLEQFSRKHVTYSRAWNMDSRKLFDLYDAFTSDPERSELGRKLADLVLDNEALVRSACLQQPELTGMLWECKDALPNDVAADILHTLCLLVTDGRREASTFARASLERHPSVAFFYYIVAVYDDDRMGIVSVLFADKGLQCSRITPFLQTRLLFTSISSSHRMISVMMQGPPTQVQKAEILIKNASLKAKAFVELVPPDEPDRTLIIAISIHLEIMVRGHIWTKKELKAARGRFSLACDVARCTEDGFNPRSECIALDKIFSRTSTAWKEWGATVSREPCKEYVASDLANEVDPNAALAAWLEKLQTSPPDTLSSELCDLQLHSYANFYLYIRSYYRPNVLRQIFSTPTSDSSKTQNDKLTILNLCITARFNTLRIPQHQNSIDRSRTHGGVSPWLKQQQAGICYRDSTIFMNWPGGRESWSSATVIEWMLGPRHVCPPRGGKLFSNASGLSELMIWNASFRGRRSEDLRYVGWVAEHDAEGAEGDFWGALEESEEGSWKSGNHVEVVERREGEEIQKLKIGDKETMQARGADRCRWSGSQEIAFEGDTGEVRGSARAEERRAAWTTRAWAIRSRSNFAWEIAESGSTIRRSPSMMTLDARRKSADESL</sequence>
<keyword evidence="2" id="KW-1185">Reference proteome</keyword>
<reference evidence="1" key="1">
    <citation type="submission" date="2023-03" db="EMBL/GenBank/DDBJ databases">
        <title>Massive genome expansion in bonnet fungi (Mycena s.s.) driven by repeated elements and novel gene families across ecological guilds.</title>
        <authorList>
            <consortium name="Lawrence Berkeley National Laboratory"/>
            <person name="Harder C.B."/>
            <person name="Miyauchi S."/>
            <person name="Viragh M."/>
            <person name="Kuo A."/>
            <person name="Thoen E."/>
            <person name="Andreopoulos B."/>
            <person name="Lu D."/>
            <person name="Skrede I."/>
            <person name="Drula E."/>
            <person name="Henrissat B."/>
            <person name="Morin E."/>
            <person name="Kohler A."/>
            <person name="Barry K."/>
            <person name="LaButti K."/>
            <person name="Morin E."/>
            <person name="Salamov A."/>
            <person name="Lipzen A."/>
            <person name="Mereny Z."/>
            <person name="Hegedus B."/>
            <person name="Baldrian P."/>
            <person name="Stursova M."/>
            <person name="Weitz H."/>
            <person name="Taylor A."/>
            <person name="Grigoriev I.V."/>
            <person name="Nagy L.G."/>
            <person name="Martin F."/>
            <person name="Kauserud H."/>
        </authorList>
    </citation>
    <scope>NUCLEOTIDE SEQUENCE</scope>
    <source>
        <strain evidence="1">9284</strain>
    </source>
</reference>
<organism evidence="1 2">
    <name type="scientific">Roridomyces roridus</name>
    <dbReference type="NCBI Taxonomy" id="1738132"/>
    <lineage>
        <taxon>Eukaryota</taxon>
        <taxon>Fungi</taxon>
        <taxon>Dikarya</taxon>
        <taxon>Basidiomycota</taxon>
        <taxon>Agaricomycotina</taxon>
        <taxon>Agaricomycetes</taxon>
        <taxon>Agaricomycetidae</taxon>
        <taxon>Agaricales</taxon>
        <taxon>Marasmiineae</taxon>
        <taxon>Mycenaceae</taxon>
        <taxon>Roridomyces</taxon>
    </lineage>
</organism>
<protein>
    <submittedName>
        <fullName evidence="1">Uncharacterized protein</fullName>
    </submittedName>
</protein>
<accession>A0AAD7FGF2</accession>